<dbReference type="Gene3D" id="1.10.260.40">
    <property type="entry name" value="lambda repressor-like DNA-binding domains"/>
    <property type="match status" value="1"/>
</dbReference>
<dbReference type="InterPro" id="IPR001387">
    <property type="entry name" value="Cro/C1-type_HTH"/>
</dbReference>
<evidence type="ECO:0000313" key="4">
    <source>
        <dbReference type="EMBL" id="TVT34959.1"/>
    </source>
</evidence>
<dbReference type="InterPro" id="IPR010982">
    <property type="entry name" value="Lambda_DNA-bd_dom_sf"/>
</dbReference>
<feature type="region of interest" description="Disordered" evidence="1">
    <location>
        <begin position="175"/>
        <end position="199"/>
    </location>
</feature>
<dbReference type="CDD" id="cd00093">
    <property type="entry name" value="HTH_XRE"/>
    <property type="match status" value="1"/>
</dbReference>
<name>A0A558BEN4_9GAMM</name>
<dbReference type="Proteomes" id="UP000319142">
    <property type="component" value="Unassembled WGS sequence"/>
</dbReference>
<dbReference type="InterPro" id="IPR050400">
    <property type="entry name" value="Bact_Cytoskel_RodZ"/>
</dbReference>
<dbReference type="AlphaFoldDB" id="A0A558BEN4"/>
<evidence type="ECO:0000259" key="3">
    <source>
        <dbReference type="PROSITE" id="PS50943"/>
    </source>
</evidence>
<dbReference type="RefSeq" id="WP_199457325.1">
    <property type="nucleotide sequence ID" value="NZ_VMRX01000010.1"/>
</dbReference>
<dbReference type="PANTHER" id="PTHR34475:SF1">
    <property type="entry name" value="CYTOSKELETON PROTEIN RODZ"/>
    <property type="match status" value="1"/>
</dbReference>
<feature type="domain" description="HTH cro/C1-type" evidence="3">
    <location>
        <begin position="19"/>
        <end position="62"/>
    </location>
</feature>
<keyword evidence="2" id="KW-0812">Transmembrane</keyword>
<dbReference type="Pfam" id="PF13413">
    <property type="entry name" value="HTH_25"/>
    <property type="match status" value="1"/>
</dbReference>
<proteinExistence type="predicted"/>
<dbReference type="EMBL" id="VMRX01000010">
    <property type="protein sequence ID" value="TVT34959.1"/>
    <property type="molecule type" value="Genomic_DNA"/>
</dbReference>
<gene>
    <name evidence="4" type="ORF">FHK81_04670</name>
</gene>
<dbReference type="InterPro" id="IPR025194">
    <property type="entry name" value="RodZ-like_C"/>
</dbReference>
<dbReference type="GO" id="GO:0003677">
    <property type="term" value="F:DNA binding"/>
    <property type="evidence" value="ECO:0007669"/>
    <property type="project" value="InterPro"/>
</dbReference>
<accession>A0A558BEN4</accession>
<dbReference type="PANTHER" id="PTHR34475">
    <property type="match status" value="1"/>
</dbReference>
<dbReference type="SUPFAM" id="SSF47413">
    <property type="entry name" value="lambda repressor-like DNA-binding domains"/>
    <property type="match status" value="1"/>
</dbReference>
<evidence type="ECO:0000256" key="1">
    <source>
        <dbReference type="SAM" id="MobiDB-lite"/>
    </source>
</evidence>
<dbReference type="Pfam" id="PF13464">
    <property type="entry name" value="RodZ_C"/>
    <property type="match status" value="1"/>
</dbReference>
<feature type="transmembrane region" description="Helical" evidence="2">
    <location>
        <begin position="116"/>
        <end position="137"/>
    </location>
</feature>
<reference evidence="4 5" key="1">
    <citation type="submission" date="2019-07" db="EMBL/GenBank/DDBJ databases">
        <title>The pathways for chlorine oxyanion respiration interact through the shared metabolite chlorate.</title>
        <authorList>
            <person name="Barnum T.P."/>
            <person name="Cheng Y."/>
            <person name="Hill K.A."/>
            <person name="Lucas L.N."/>
            <person name="Carlson H.K."/>
            <person name="Coates J.D."/>
        </authorList>
    </citation>
    <scope>NUCLEOTIDE SEQUENCE [LARGE SCALE GENOMIC DNA]</scope>
    <source>
        <strain evidence="4">UCB</strain>
    </source>
</reference>
<organism evidence="4 5">
    <name type="scientific">Marinobacter vinifirmus</name>
    <dbReference type="NCBI Taxonomy" id="355591"/>
    <lineage>
        <taxon>Bacteria</taxon>
        <taxon>Pseudomonadati</taxon>
        <taxon>Pseudomonadota</taxon>
        <taxon>Gammaproteobacteria</taxon>
        <taxon>Pseudomonadales</taxon>
        <taxon>Marinobacteraceae</taxon>
        <taxon>Marinobacter</taxon>
    </lineage>
</organism>
<sequence>MTGDEQLNNVSAEPVGQQLRRAREKAGLSLAAVADQQHLRVSVIQAIESGDYSKIDTELFLKGYVRAYARQVGLDADSIIRDLDTELEPRRQEREQALQANPLVNIERRRRQKRRAAKLILVLVAAALIGFLAFTYLGSKDSALPATPQPQPEAEQPEAIEDPVGFQPDRTATAPLIEADEPAVVVPEPQEPGDEPVSEAGQVVAEESATMEPGTAPAAAAEAEDQALETAPVDVAAVAEPVTEETVAANEPSAAARLQMTFSDDCWIQVTDGAGNRLAAGLRNRGNQLDVSGEAPLRVVVGAMSAVETIQFRGETLDPGRFRVVNNRAEFTLEP</sequence>
<keyword evidence="2" id="KW-1133">Transmembrane helix</keyword>
<protein>
    <submittedName>
        <fullName evidence="4">Helix-turn-helix domain-containing protein</fullName>
    </submittedName>
</protein>
<evidence type="ECO:0000313" key="5">
    <source>
        <dbReference type="Proteomes" id="UP000319142"/>
    </source>
</evidence>
<evidence type="ECO:0000256" key="2">
    <source>
        <dbReference type="SAM" id="Phobius"/>
    </source>
</evidence>
<dbReference type="PROSITE" id="PS50943">
    <property type="entry name" value="HTH_CROC1"/>
    <property type="match status" value="1"/>
</dbReference>
<keyword evidence="2" id="KW-0472">Membrane</keyword>
<comment type="caution">
    <text evidence="4">The sequence shown here is derived from an EMBL/GenBank/DDBJ whole genome shotgun (WGS) entry which is preliminary data.</text>
</comment>